<feature type="compositionally biased region" description="Basic residues" evidence="1">
    <location>
        <begin position="1"/>
        <end position="16"/>
    </location>
</feature>
<dbReference type="GeneTree" id="ENSGT00390000010531"/>
<reference evidence="2" key="1">
    <citation type="submission" date="2025-08" db="UniProtKB">
        <authorList>
            <consortium name="Ensembl"/>
        </authorList>
    </citation>
    <scope>IDENTIFICATION</scope>
</reference>
<dbReference type="Proteomes" id="UP000233020">
    <property type="component" value="Unplaced"/>
</dbReference>
<evidence type="ECO:0000256" key="1">
    <source>
        <dbReference type="SAM" id="MobiDB-lite"/>
    </source>
</evidence>
<organism evidence="2 3">
    <name type="scientific">Aotus nancymaae</name>
    <name type="common">Ma's night monkey</name>
    <dbReference type="NCBI Taxonomy" id="37293"/>
    <lineage>
        <taxon>Eukaryota</taxon>
        <taxon>Metazoa</taxon>
        <taxon>Chordata</taxon>
        <taxon>Craniata</taxon>
        <taxon>Vertebrata</taxon>
        <taxon>Euteleostomi</taxon>
        <taxon>Mammalia</taxon>
        <taxon>Eutheria</taxon>
        <taxon>Euarchontoglires</taxon>
        <taxon>Primates</taxon>
        <taxon>Haplorrhini</taxon>
        <taxon>Platyrrhini</taxon>
        <taxon>Aotidae</taxon>
        <taxon>Aotus</taxon>
    </lineage>
</organism>
<reference evidence="2" key="2">
    <citation type="submission" date="2025-09" db="UniProtKB">
        <authorList>
            <consortium name="Ensembl"/>
        </authorList>
    </citation>
    <scope>IDENTIFICATION</scope>
</reference>
<dbReference type="AlphaFoldDB" id="A0A2K5D5R5"/>
<dbReference type="Ensembl" id="ENSANAT00000034153.1">
    <property type="protein sequence ID" value="ENSANAP00000016306.1"/>
    <property type="gene ID" value="ENSANAG00000026024.1"/>
</dbReference>
<gene>
    <name evidence="2" type="primary">FAAP20</name>
</gene>
<proteinExistence type="predicted"/>
<name>A0A2K5D5R5_AOTNA</name>
<accession>A0A2K5D5R5</accession>
<evidence type="ECO:0000313" key="2">
    <source>
        <dbReference type="Ensembl" id="ENSANAP00000016306.1"/>
    </source>
</evidence>
<evidence type="ECO:0000313" key="3">
    <source>
        <dbReference type="Proteomes" id="UP000233020"/>
    </source>
</evidence>
<protein>
    <submittedName>
        <fullName evidence="2">FA core complex associated protein 20</fullName>
    </submittedName>
</protein>
<feature type="region of interest" description="Disordered" evidence="1">
    <location>
        <begin position="1"/>
        <end position="65"/>
    </location>
</feature>
<keyword evidence="3" id="KW-1185">Reference proteome</keyword>
<sequence length="65" mass="6991">MEAARRPRLGLSRRRPPPAGGSAAAARDPLKSSLWDPRPSPGRPFRRPAAPTGCFAGQEGTWSPR</sequence>